<dbReference type="InterPro" id="IPR027417">
    <property type="entry name" value="P-loop_NTPase"/>
</dbReference>
<dbReference type="SUPFAM" id="SSF50447">
    <property type="entry name" value="Translation proteins"/>
    <property type="match status" value="1"/>
</dbReference>
<evidence type="ECO:0000256" key="8">
    <source>
        <dbReference type="ARBA" id="ARBA00022481"/>
    </source>
</evidence>
<evidence type="ECO:0000256" key="14">
    <source>
        <dbReference type="ARBA" id="ARBA00023134"/>
    </source>
</evidence>
<evidence type="ECO:0000259" key="21">
    <source>
        <dbReference type="PROSITE" id="PS51722"/>
    </source>
</evidence>
<dbReference type="CDD" id="cd01889">
    <property type="entry name" value="SelB_euk"/>
    <property type="match status" value="1"/>
</dbReference>
<dbReference type="Pfam" id="PF21131">
    <property type="entry name" value="eEFSec_4th"/>
    <property type="match status" value="2"/>
</dbReference>
<evidence type="ECO:0000256" key="18">
    <source>
        <dbReference type="ARBA" id="ARBA00076506"/>
    </source>
</evidence>
<dbReference type="GO" id="GO:0005525">
    <property type="term" value="F:GTP binding"/>
    <property type="evidence" value="ECO:0007669"/>
    <property type="project" value="UniProtKB-KW"/>
</dbReference>
<evidence type="ECO:0000256" key="13">
    <source>
        <dbReference type="ARBA" id="ARBA00022917"/>
    </source>
</evidence>
<evidence type="ECO:0000256" key="3">
    <source>
        <dbReference type="ARBA" id="ARBA00004123"/>
    </source>
</evidence>
<evidence type="ECO:0000256" key="20">
    <source>
        <dbReference type="SAM" id="MobiDB-lite"/>
    </source>
</evidence>
<keyword evidence="8" id="KW-0488">Methylation</keyword>
<evidence type="ECO:0000256" key="19">
    <source>
        <dbReference type="ARBA" id="ARBA00082387"/>
    </source>
</evidence>
<dbReference type="InterPro" id="IPR049394">
    <property type="entry name" value="eEFSec_C"/>
</dbReference>
<dbReference type="InterPro" id="IPR049393">
    <property type="entry name" value="eEFSec_III"/>
</dbReference>
<dbReference type="GO" id="GO:0003924">
    <property type="term" value="F:GTPase activity"/>
    <property type="evidence" value="ECO:0007669"/>
    <property type="project" value="InterPro"/>
</dbReference>
<comment type="subcellular location">
    <subcellularLocation>
        <location evidence="5">Cytoplasm</location>
    </subcellularLocation>
    <subcellularLocation>
        <location evidence="3">Nucleus</location>
    </subcellularLocation>
    <subcellularLocation>
        <location evidence="4">Plastid</location>
        <location evidence="4">Chloroplast</location>
    </subcellularLocation>
</comment>
<comment type="caution">
    <text evidence="22">The sequence shown here is derived from an EMBL/GenBank/DDBJ whole genome shotgun (WGS) entry which is preliminary data.</text>
</comment>
<evidence type="ECO:0000256" key="4">
    <source>
        <dbReference type="ARBA" id="ARBA00004229"/>
    </source>
</evidence>
<dbReference type="CDD" id="cd04094">
    <property type="entry name" value="eSelB_III"/>
    <property type="match status" value="1"/>
</dbReference>
<dbReference type="Gene3D" id="2.40.30.10">
    <property type="entry name" value="Translation factors"/>
    <property type="match status" value="1"/>
</dbReference>
<evidence type="ECO:0000256" key="5">
    <source>
        <dbReference type="ARBA" id="ARBA00004496"/>
    </source>
</evidence>
<dbReference type="SUPFAM" id="SSF52540">
    <property type="entry name" value="P-loop containing nucleoside triphosphate hydrolases"/>
    <property type="match status" value="1"/>
</dbReference>
<proteinExistence type="predicted"/>
<dbReference type="InterPro" id="IPR000795">
    <property type="entry name" value="T_Tr_GTP-bd_dom"/>
</dbReference>
<comment type="catalytic activity">
    <reaction evidence="16">
        <text>GTP + H2O = GDP + phosphate + H(+)</text>
        <dbReference type="Rhea" id="RHEA:19669"/>
        <dbReference type="ChEBI" id="CHEBI:15377"/>
        <dbReference type="ChEBI" id="CHEBI:15378"/>
        <dbReference type="ChEBI" id="CHEBI:37565"/>
        <dbReference type="ChEBI" id="CHEBI:43474"/>
        <dbReference type="ChEBI" id="CHEBI:58189"/>
    </reaction>
    <physiologicalReaction direction="left-to-right" evidence="16">
        <dbReference type="Rhea" id="RHEA:19670"/>
    </physiologicalReaction>
</comment>
<comment type="function">
    <text evidence="17">Translation factor required for the incorporation of the rare amino acid selenocysteine encoded by UGA codons. Replaces the eRF1-eRF3-GTP ternary complex for the insertion of selenocysteine directed by the UGA codon. Insertion of selenocysteine at UGA codons is mediated by SECISBP2 and EEFSEC: SECISBP2 (1) specifically binds the SECIS sequence once the 80S ribosome encounters an in-frame UGA codon and (2) contacts the RPS27A/eS31 of the 40S ribosome before ribosome stalling. (3) GTP-bound EEFSEC then delivers selenocysteinyl-tRNA(Sec) to the 80S ribosome and adopts a preaccommodated state conformation. (4) After GTP hydrolysis, EEFSEC dissociates from the assembly, selenocysteinyl-tRNA(Sec) accommodates, and peptide bond synthesis and selenoprotein elongation occur.</text>
</comment>
<reference evidence="22 23" key="1">
    <citation type="journal article" date="2021" name="Sci. Rep.">
        <title>The genome of the diatom Chaetoceros tenuissimus carries an ancient integrated fragment of an extant virus.</title>
        <authorList>
            <person name="Hongo Y."/>
            <person name="Kimura K."/>
            <person name="Takaki Y."/>
            <person name="Yoshida Y."/>
            <person name="Baba S."/>
            <person name="Kobayashi G."/>
            <person name="Nagasaki K."/>
            <person name="Hano T."/>
            <person name="Tomaru Y."/>
        </authorList>
    </citation>
    <scope>NUCLEOTIDE SEQUENCE [LARGE SCALE GENOMIC DNA]</scope>
    <source>
        <strain evidence="22 23">NIES-3715</strain>
    </source>
</reference>
<keyword evidence="13" id="KW-0648">Protein biosynthesis</keyword>
<dbReference type="Pfam" id="PF21208">
    <property type="entry name" value="euk_SelB_III"/>
    <property type="match status" value="1"/>
</dbReference>
<dbReference type="Gene3D" id="3.40.50.300">
    <property type="entry name" value="P-loop containing nucleotide triphosphate hydrolases"/>
    <property type="match status" value="1"/>
</dbReference>
<protein>
    <recommendedName>
        <fullName evidence="7">Elongation factor Tu, chloroplastic</fullName>
    </recommendedName>
    <alternativeName>
        <fullName evidence="19">Elongation factor sec</fullName>
    </alternativeName>
    <alternativeName>
        <fullName evidence="18">Eukaryotic elongation factor, selenocysteine-tRNA-specific</fullName>
    </alternativeName>
    <alternativeName>
        <fullName evidence="6">Selenocysteine-specific elongation factor</fullName>
    </alternativeName>
</protein>
<evidence type="ECO:0000256" key="16">
    <source>
        <dbReference type="ARBA" id="ARBA00049117"/>
    </source>
</evidence>
<feature type="region of interest" description="Disordered" evidence="20">
    <location>
        <begin position="595"/>
        <end position="635"/>
    </location>
</feature>
<dbReference type="PANTHER" id="PTHR43721:SF11">
    <property type="entry name" value="SELENOCYSTEINE-SPECIFIC ELONGATION FACTOR"/>
    <property type="match status" value="1"/>
</dbReference>
<sequence>MTEEKIKKITAKDLKDIDPSRILNLNVGVLGHVDSGKTSLVKTLSTLLSTASLDKSSQSRQRGITLDLGFSAFLMNLPPSIAEKKQFSDNYDLLQVCLVDCPGHASLIRTIIGGAQIIDMVVLVVDATKGIQTQTAECLVIAEMTTKNLVIVLNKIDLFPEQERDEKLEEVKKKIRSALRNSRFANAPMIGISACVGGEKVAAFSEENKEAPVTMNVSGLIDLLHSKIQPPNRNQISSSCFHFAVDHCFAIKGKGTVITGTCLAGSVKVNDIIEFPTLSLQRKVKSIQMFRRSVSEIKQGDRAGLCVANLDSKLMERGVASSVDSVKLISGAIAVVRKVRYFKQSLVSGSKFHISVGHTTVMATVTFFGAEELKKRLEKEVENGNSKNDSQEVSTSSLAGDKDIAGLPSISFDFAEDFTQQDGYIESLEDGNNVSDLPLHWAVIDFQTPVYCPLNSLVIGSRLDTDIQANTCRLAFSGRLVQKFDVSKEMKKINFYSKKERAGVVDRLGDPYKRNDDGKIVRYEVYGSELFRKETNMNEFVGLHLETEKGDIGVIQSSFGTSGKFRMNFPAGTTVRNGDKLFLRFRRYTNDPEKKIRQNSTLPAARVGTRLEPESKKGKKKQSKSQNVISGVISNTKGDPMENGLYEVVIVEGFFTPEVNIRAKIGSVVKVVGTDDEGAISGSFGKAGKCKVTFPSGVSKDMINAKVELHE</sequence>
<feature type="domain" description="Tr-type G" evidence="21">
    <location>
        <begin position="22"/>
        <end position="232"/>
    </location>
</feature>
<keyword evidence="23" id="KW-1185">Reference proteome</keyword>
<evidence type="ECO:0000256" key="7">
    <source>
        <dbReference type="ARBA" id="ARBA00021392"/>
    </source>
</evidence>
<keyword evidence="10" id="KW-0597">Phosphoprotein</keyword>
<dbReference type="InterPro" id="IPR009000">
    <property type="entry name" value="Transl_B-barrel_sf"/>
</dbReference>
<organism evidence="22 23">
    <name type="scientific">Chaetoceros tenuissimus</name>
    <dbReference type="NCBI Taxonomy" id="426638"/>
    <lineage>
        <taxon>Eukaryota</taxon>
        <taxon>Sar</taxon>
        <taxon>Stramenopiles</taxon>
        <taxon>Ochrophyta</taxon>
        <taxon>Bacillariophyta</taxon>
        <taxon>Coscinodiscophyceae</taxon>
        <taxon>Chaetocerotophycidae</taxon>
        <taxon>Chaetocerotales</taxon>
        <taxon>Chaetocerotaceae</taxon>
        <taxon>Chaetoceros</taxon>
    </lineage>
</organism>
<keyword evidence="12" id="KW-0378">Hydrolase</keyword>
<evidence type="ECO:0000256" key="10">
    <source>
        <dbReference type="ARBA" id="ARBA00022553"/>
    </source>
</evidence>
<comment type="cofactor">
    <cofactor evidence="1">
        <name>Mn(2+)</name>
        <dbReference type="ChEBI" id="CHEBI:29035"/>
    </cofactor>
</comment>
<dbReference type="GO" id="GO:0003746">
    <property type="term" value="F:translation elongation factor activity"/>
    <property type="evidence" value="ECO:0007669"/>
    <property type="project" value="TreeGrafter"/>
</dbReference>
<evidence type="ECO:0000256" key="17">
    <source>
        <dbReference type="ARBA" id="ARBA00054716"/>
    </source>
</evidence>
<evidence type="ECO:0000313" key="23">
    <source>
        <dbReference type="Proteomes" id="UP001054902"/>
    </source>
</evidence>
<dbReference type="PROSITE" id="PS51722">
    <property type="entry name" value="G_TR_2"/>
    <property type="match status" value="1"/>
</dbReference>
<dbReference type="PANTHER" id="PTHR43721">
    <property type="entry name" value="ELONGATION FACTOR TU-RELATED"/>
    <property type="match status" value="1"/>
</dbReference>
<dbReference type="NCBIfam" id="TIGR00231">
    <property type="entry name" value="small_GTP"/>
    <property type="match status" value="1"/>
</dbReference>
<dbReference type="Proteomes" id="UP001054902">
    <property type="component" value="Unassembled WGS sequence"/>
</dbReference>
<evidence type="ECO:0000256" key="2">
    <source>
        <dbReference type="ARBA" id="ARBA00001946"/>
    </source>
</evidence>
<dbReference type="GO" id="GO:0009507">
    <property type="term" value="C:chloroplast"/>
    <property type="evidence" value="ECO:0007669"/>
    <property type="project" value="UniProtKB-SubCell"/>
</dbReference>
<evidence type="ECO:0000256" key="6">
    <source>
        <dbReference type="ARBA" id="ARBA00015953"/>
    </source>
</evidence>
<evidence type="ECO:0000256" key="9">
    <source>
        <dbReference type="ARBA" id="ARBA00022490"/>
    </source>
</evidence>
<dbReference type="FunFam" id="3.40.50.300:FF:000900">
    <property type="entry name" value="Eukaryotic elongation factor, selenocysteine-tRNA-specific"/>
    <property type="match status" value="1"/>
</dbReference>
<keyword evidence="9" id="KW-0963">Cytoplasm</keyword>
<evidence type="ECO:0000256" key="12">
    <source>
        <dbReference type="ARBA" id="ARBA00022801"/>
    </source>
</evidence>
<dbReference type="AlphaFoldDB" id="A0AAD3HEJ8"/>
<gene>
    <name evidence="22" type="ORF">CTEN210_16912</name>
</gene>
<comment type="cofactor">
    <cofactor evidence="2">
        <name>Mg(2+)</name>
        <dbReference type="ChEBI" id="CHEBI:18420"/>
    </cofactor>
</comment>
<keyword evidence="15" id="KW-0539">Nucleus</keyword>
<evidence type="ECO:0000256" key="15">
    <source>
        <dbReference type="ARBA" id="ARBA00023242"/>
    </source>
</evidence>
<dbReference type="FunFam" id="2.40.30.10:FF:000052">
    <property type="entry name" value="Selenocysteine-specific elongation factor EF-Sec"/>
    <property type="match status" value="1"/>
</dbReference>
<dbReference type="InterPro" id="IPR050055">
    <property type="entry name" value="EF-Tu_GTPase"/>
</dbReference>
<keyword evidence="11" id="KW-0547">Nucleotide-binding</keyword>
<dbReference type="Pfam" id="PF00009">
    <property type="entry name" value="GTP_EFTU"/>
    <property type="match status" value="1"/>
</dbReference>
<dbReference type="GO" id="GO:0005634">
    <property type="term" value="C:nucleus"/>
    <property type="evidence" value="ECO:0007669"/>
    <property type="project" value="UniProtKB-SubCell"/>
</dbReference>
<accession>A0AAD3HEJ8</accession>
<dbReference type="CDD" id="cd03696">
    <property type="entry name" value="SelB_II"/>
    <property type="match status" value="1"/>
</dbReference>
<dbReference type="EMBL" id="BLLK01000069">
    <property type="protein sequence ID" value="GFH60436.1"/>
    <property type="molecule type" value="Genomic_DNA"/>
</dbReference>
<evidence type="ECO:0000313" key="22">
    <source>
        <dbReference type="EMBL" id="GFH60436.1"/>
    </source>
</evidence>
<dbReference type="InterPro" id="IPR005225">
    <property type="entry name" value="Small_GTP-bd"/>
</dbReference>
<dbReference type="GO" id="GO:0001514">
    <property type="term" value="P:selenocysteine incorporation"/>
    <property type="evidence" value="ECO:0007669"/>
    <property type="project" value="TreeGrafter"/>
</dbReference>
<dbReference type="PRINTS" id="PR00315">
    <property type="entry name" value="ELONGATNFCT"/>
</dbReference>
<evidence type="ECO:0000256" key="11">
    <source>
        <dbReference type="ARBA" id="ARBA00022741"/>
    </source>
</evidence>
<evidence type="ECO:0000256" key="1">
    <source>
        <dbReference type="ARBA" id="ARBA00001936"/>
    </source>
</evidence>
<name>A0AAD3HEJ8_9STRA</name>
<keyword evidence="14" id="KW-0342">GTP-binding</keyword>